<reference evidence="5" key="2">
    <citation type="journal article" date="2007" name="PLoS Biol.">
        <title>Survey sequencing and comparative analysis of the elephant shark (Callorhinchus milii) genome.</title>
        <authorList>
            <person name="Venkatesh B."/>
            <person name="Kirkness E.F."/>
            <person name="Loh Y.H."/>
            <person name="Halpern A.L."/>
            <person name="Lee A.P."/>
            <person name="Johnson J."/>
            <person name="Dandona N."/>
            <person name="Viswanathan L.D."/>
            <person name="Tay A."/>
            <person name="Venter J.C."/>
            <person name="Strausberg R.L."/>
            <person name="Brenner S."/>
        </authorList>
    </citation>
    <scope>NUCLEOTIDE SEQUENCE [LARGE SCALE GENOMIC DNA]</scope>
</reference>
<dbReference type="STRING" id="7868.ENSCMIP00000012711"/>
<dbReference type="Proteomes" id="UP000314986">
    <property type="component" value="Unassembled WGS sequence"/>
</dbReference>
<protein>
    <submittedName>
        <fullName evidence="4">Uncharacterized protein</fullName>
    </submittedName>
</protein>
<keyword evidence="1" id="KW-0677">Repeat</keyword>
<dbReference type="PANTHER" id="PTHR24171">
    <property type="entry name" value="ANKYRIN REPEAT DOMAIN-CONTAINING PROTEIN 39-RELATED"/>
    <property type="match status" value="1"/>
</dbReference>
<evidence type="ECO:0000313" key="4">
    <source>
        <dbReference type="Ensembl" id="ENSCMIP00000012711.1"/>
    </source>
</evidence>
<keyword evidence="2 3" id="KW-0040">ANK repeat</keyword>
<dbReference type="SUPFAM" id="SSF48403">
    <property type="entry name" value="Ankyrin repeat"/>
    <property type="match status" value="1"/>
</dbReference>
<feature type="repeat" description="ANK" evidence="3">
    <location>
        <begin position="37"/>
        <end position="69"/>
    </location>
</feature>
<dbReference type="Pfam" id="PF12796">
    <property type="entry name" value="Ank_2"/>
    <property type="match status" value="1"/>
</dbReference>
<dbReference type="AlphaFoldDB" id="A0A4W3HA88"/>
<reference evidence="4" key="5">
    <citation type="submission" date="2025-09" db="UniProtKB">
        <authorList>
            <consortium name="Ensembl"/>
        </authorList>
    </citation>
    <scope>IDENTIFICATION</scope>
</reference>
<organism evidence="4 5">
    <name type="scientific">Callorhinchus milii</name>
    <name type="common">Ghost shark</name>
    <dbReference type="NCBI Taxonomy" id="7868"/>
    <lineage>
        <taxon>Eukaryota</taxon>
        <taxon>Metazoa</taxon>
        <taxon>Chordata</taxon>
        <taxon>Craniata</taxon>
        <taxon>Vertebrata</taxon>
        <taxon>Chondrichthyes</taxon>
        <taxon>Holocephali</taxon>
        <taxon>Chimaeriformes</taxon>
        <taxon>Callorhinchidae</taxon>
        <taxon>Callorhinchus</taxon>
    </lineage>
</organism>
<dbReference type="Ensembl" id="ENSCMIT00000012999.1">
    <property type="protein sequence ID" value="ENSCMIP00000012711.1"/>
    <property type="gene ID" value="ENSCMIG00000006447.1"/>
</dbReference>
<evidence type="ECO:0000256" key="3">
    <source>
        <dbReference type="PROSITE-ProRule" id="PRU00023"/>
    </source>
</evidence>
<dbReference type="PANTHER" id="PTHR24171:SF9">
    <property type="entry name" value="ANKYRIN REPEAT DOMAIN-CONTAINING PROTEIN 39"/>
    <property type="match status" value="1"/>
</dbReference>
<dbReference type="InterPro" id="IPR036770">
    <property type="entry name" value="Ankyrin_rpt-contain_sf"/>
</dbReference>
<reference evidence="5" key="3">
    <citation type="journal article" date="2014" name="Nature">
        <title>Elephant shark genome provides unique insights into gnathostome evolution.</title>
        <authorList>
            <consortium name="International Elephant Shark Genome Sequencing Consortium"/>
            <person name="Venkatesh B."/>
            <person name="Lee A.P."/>
            <person name="Ravi V."/>
            <person name="Maurya A.K."/>
            <person name="Lian M.M."/>
            <person name="Swann J.B."/>
            <person name="Ohta Y."/>
            <person name="Flajnik M.F."/>
            <person name="Sutoh Y."/>
            <person name="Kasahara M."/>
            <person name="Hoon S."/>
            <person name="Gangu V."/>
            <person name="Roy S.W."/>
            <person name="Irimia M."/>
            <person name="Korzh V."/>
            <person name="Kondrychyn I."/>
            <person name="Lim Z.W."/>
            <person name="Tay B.H."/>
            <person name="Tohari S."/>
            <person name="Kong K.W."/>
            <person name="Ho S."/>
            <person name="Lorente-Galdos B."/>
            <person name="Quilez J."/>
            <person name="Marques-Bonet T."/>
            <person name="Raney B.J."/>
            <person name="Ingham P.W."/>
            <person name="Tay A."/>
            <person name="Hillier L.W."/>
            <person name="Minx P."/>
            <person name="Boehm T."/>
            <person name="Wilson R.K."/>
            <person name="Brenner S."/>
            <person name="Warren W.C."/>
        </authorList>
    </citation>
    <scope>NUCLEOTIDE SEQUENCE [LARGE SCALE GENOMIC DNA]</scope>
</reference>
<proteinExistence type="predicted"/>
<evidence type="ECO:0000313" key="5">
    <source>
        <dbReference type="Proteomes" id="UP000314986"/>
    </source>
</evidence>
<accession>A0A4W3HA88</accession>
<dbReference type="PROSITE" id="PS50088">
    <property type="entry name" value="ANK_REPEAT"/>
    <property type="match status" value="1"/>
</dbReference>
<dbReference type="PROSITE" id="PS50297">
    <property type="entry name" value="ANK_REP_REGION"/>
    <property type="match status" value="1"/>
</dbReference>
<sequence>LPLCRPCHSSDADGLWLGAVGELLGQRTSLESQTELRGETALHLACRFSQAGVAHRLLDLGADTNSRDHWGRTALHSAGSLETGRRLLSYGANRELPDHLGRTPGNVAAERAHHDLEQLLQEHSPEQLSGEMRREFLSHGVLPVTKHLSALASCSAFADQHTVSNLGVWMSHSVEGALLCL</sequence>
<reference evidence="4" key="4">
    <citation type="submission" date="2025-08" db="UniProtKB">
        <authorList>
            <consortium name="Ensembl"/>
        </authorList>
    </citation>
    <scope>IDENTIFICATION</scope>
</reference>
<dbReference type="Gene3D" id="1.25.40.20">
    <property type="entry name" value="Ankyrin repeat-containing domain"/>
    <property type="match status" value="1"/>
</dbReference>
<name>A0A4W3HA88_CALMI</name>
<reference evidence="5" key="1">
    <citation type="journal article" date="2006" name="Science">
        <title>Ancient noncoding elements conserved in the human genome.</title>
        <authorList>
            <person name="Venkatesh B."/>
            <person name="Kirkness E.F."/>
            <person name="Loh Y.H."/>
            <person name="Halpern A.L."/>
            <person name="Lee A.P."/>
            <person name="Johnson J."/>
            <person name="Dandona N."/>
            <person name="Viswanathan L.D."/>
            <person name="Tay A."/>
            <person name="Venter J.C."/>
            <person name="Strausberg R.L."/>
            <person name="Brenner S."/>
        </authorList>
    </citation>
    <scope>NUCLEOTIDE SEQUENCE [LARGE SCALE GENOMIC DNA]</scope>
</reference>
<dbReference type="SMART" id="SM00248">
    <property type="entry name" value="ANK"/>
    <property type="match status" value="2"/>
</dbReference>
<dbReference type="InParanoid" id="A0A4W3HA88"/>
<evidence type="ECO:0000256" key="2">
    <source>
        <dbReference type="ARBA" id="ARBA00023043"/>
    </source>
</evidence>
<dbReference type="InterPro" id="IPR002110">
    <property type="entry name" value="Ankyrin_rpt"/>
</dbReference>
<evidence type="ECO:0000256" key="1">
    <source>
        <dbReference type="ARBA" id="ARBA00022737"/>
    </source>
</evidence>
<keyword evidence="5" id="KW-1185">Reference proteome</keyword>